<keyword evidence="2" id="KW-0378">Hydrolase</keyword>
<organism evidence="2">
    <name type="scientific">Myoviridae sp. ctVKV3</name>
    <dbReference type="NCBI Taxonomy" id="2827688"/>
    <lineage>
        <taxon>Viruses</taxon>
        <taxon>Duplodnaviria</taxon>
        <taxon>Heunggongvirae</taxon>
        <taxon>Uroviricota</taxon>
        <taxon>Caudoviricetes</taxon>
    </lineage>
</organism>
<protein>
    <submittedName>
        <fullName evidence="2">Endonuclease</fullName>
    </submittedName>
</protein>
<dbReference type="EMBL" id="BK032563">
    <property type="protein sequence ID" value="DAF48098.1"/>
    <property type="molecule type" value="Genomic_DNA"/>
</dbReference>
<name>A0A8S5SBK6_9CAUD</name>
<feature type="domain" description="HNH nuclease" evidence="1">
    <location>
        <begin position="68"/>
        <end position="110"/>
    </location>
</feature>
<sequence length="251" mass="29138">MSIKADELRKIIRYDLDTGDMYWLPRDRSYFNSDKQMKSWNVRFAGKKISSVNNTGYVRLIINNKRVLAHRMAWLYVYGEEPNGIIDHINGVKTDNRISNLRIVDRVKNGQNRGLLGSGKYSKYIGVSKNKRTGNFIASIRIKSKTIHIGTFKTENEARIAYMAEKKLMHHGYRDYNNFTNEEKNYLENKANRSKYLTKDNNCLGVIKIIKTGKWRVVVNKGNKRYHIGVYDDFLDAVAARFSAGKLLEIQ</sequence>
<dbReference type="Gene3D" id="3.30.730.10">
    <property type="entry name" value="AP2/ERF domain"/>
    <property type="match status" value="1"/>
</dbReference>
<accession>A0A8S5SBK6</accession>
<dbReference type="InterPro" id="IPR044925">
    <property type="entry name" value="His-Me_finger_sf"/>
</dbReference>
<dbReference type="InterPro" id="IPR036955">
    <property type="entry name" value="AP2/ERF_dom_sf"/>
</dbReference>
<dbReference type="Pfam" id="PF13392">
    <property type="entry name" value="HNH_3"/>
    <property type="match status" value="1"/>
</dbReference>
<keyword evidence="2" id="KW-0540">Nuclease</keyword>
<dbReference type="GO" id="GO:0003677">
    <property type="term" value="F:DNA binding"/>
    <property type="evidence" value="ECO:0007669"/>
    <property type="project" value="InterPro"/>
</dbReference>
<dbReference type="GO" id="GO:0003700">
    <property type="term" value="F:DNA-binding transcription factor activity"/>
    <property type="evidence" value="ECO:0007669"/>
    <property type="project" value="InterPro"/>
</dbReference>
<dbReference type="SUPFAM" id="SSF54171">
    <property type="entry name" value="DNA-binding domain"/>
    <property type="match status" value="1"/>
</dbReference>
<reference evidence="2" key="1">
    <citation type="journal article" date="2021" name="Proc. Natl. Acad. Sci. U.S.A.">
        <title>A Catalog of Tens of Thousands of Viruses from Human Metagenomes Reveals Hidden Associations with Chronic Diseases.</title>
        <authorList>
            <person name="Tisza M.J."/>
            <person name="Buck C.B."/>
        </authorList>
    </citation>
    <scope>NUCLEOTIDE SEQUENCE</scope>
    <source>
        <strain evidence="2">CtVKV3</strain>
    </source>
</reference>
<dbReference type="Gene3D" id="3.90.75.20">
    <property type="match status" value="1"/>
</dbReference>
<dbReference type="SUPFAM" id="SSF54060">
    <property type="entry name" value="His-Me finger endonucleases"/>
    <property type="match status" value="1"/>
</dbReference>
<evidence type="ECO:0000259" key="1">
    <source>
        <dbReference type="Pfam" id="PF13392"/>
    </source>
</evidence>
<keyword evidence="2" id="KW-0255">Endonuclease</keyword>
<proteinExistence type="predicted"/>
<evidence type="ECO:0000313" key="2">
    <source>
        <dbReference type="EMBL" id="DAF48098.1"/>
    </source>
</evidence>
<dbReference type="InterPro" id="IPR003615">
    <property type="entry name" value="HNH_nuc"/>
</dbReference>
<dbReference type="InterPro" id="IPR016177">
    <property type="entry name" value="DNA-bd_dom_sf"/>
</dbReference>
<dbReference type="GO" id="GO:0004519">
    <property type="term" value="F:endonuclease activity"/>
    <property type="evidence" value="ECO:0007669"/>
    <property type="project" value="UniProtKB-KW"/>
</dbReference>